<evidence type="ECO:0000256" key="1">
    <source>
        <dbReference type="ARBA" id="ARBA00023125"/>
    </source>
</evidence>
<dbReference type="Pfam" id="PF01381">
    <property type="entry name" value="HTH_3"/>
    <property type="match status" value="1"/>
</dbReference>
<dbReference type="InterPro" id="IPR001387">
    <property type="entry name" value="Cro/C1-type_HTH"/>
</dbReference>
<dbReference type="Proteomes" id="UP000235589">
    <property type="component" value="Chromosome"/>
</dbReference>
<protein>
    <submittedName>
        <fullName evidence="3">Transcriptional regulator</fullName>
    </submittedName>
</protein>
<dbReference type="PROSITE" id="PS50943">
    <property type="entry name" value="HTH_CROC1"/>
    <property type="match status" value="1"/>
</dbReference>
<dbReference type="Gene3D" id="1.10.260.40">
    <property type="entry name" value="lambda repressor-like DNA-binding domains"/>
    <property type="match status" value="1"/>
</dbReference>
<dbReference type="CDD" id="cd00093">
    <property type="entry name" value="HTH_XRE"/>
    <property type="match status" value="1"/>
</dbReference>
<keyword evidence="1" id="KW-0238">DNA-binding</keyword>
<accession>A0A2K9P3Y6</accession>
<organism evidence="3 4">
    <name type="scientific">Monoglobus pectinilyticus</name>
    <dbReference type="NCBI Taxonomy" id="1981510"/>
    <lineage>
        <taxon>Bacteria</taxon>
        <taxon>Bacillati</taxon>
        <taxon>Bacillota</taxon>
        <taxon>Clostridia</taxon>
        <taxon>Monoglobales</taxon>
        <taxon>Monoglobaceae</taxon>
        <taxon>Monoglobus</taxon>
    </lineage>
</organism>
<gene>
    <name evidence="3" type="ORF">B9O19_01813</name>
</gene>
<evidence type="ECO:0000313" key="3">
    <source>
        <dbReference type="EMBL" id="AUO19962.1"/>
    </source>
</evidence>
<dbReference type="PANTHER" id="PTHR46558:SF11">
    <property type="entry name" value="HTH-TYPE TRANSCRIPTIONAL REGULATOR XRE"/>
    <property type="match status" value="1"/>
</dbReference>
<dbReference type="EMBL" id="CP020991">
    <property type="protein sequence ID" value="AUO19962.1"/>
    <property type="molecule type" value="Genomic_DNA"/>
</dbReference>
<dbReference type="KEGG" id="mpec:B9O19_01813"/>
<reference evidence="3 4" key="1">
    <citation type="submission" date="2017-04" db="EMBL/GenBank/DDBJ databases">
        <title>Monoglobus pectinilyticus 14 draft genome.</title>
        <authorList>
            <person name="Kim C."/>
            <person name="Rosendale D.I."/>
            <person name="Kelly W.J."/>
            <person name="Tannock G.W."/>
            <person name="Patchett M.L."/>
            <person name="Jordens J.Z."/>
        </authorList>
    </citation>
    <scope>NUCLEOTIDE SEQUENCE [LARGE SCALE GENOMIC DNA]</scope>
    <source>
        <strain evidence="3 4">14</strain>
    </source>
</reference>
<dbReference type="SUPFAM" id="SSF47413">
    <property type="entry name" value="lambda repressor-like DNA-binding domains"/>
    <property type="match status" value="1"/>
</dbReference>
<sequence>MYLKRLKFLRMNAGLKQTEIADLLGIQQTVYSRCERGFQTIPLHFLIKLADFYNTSTDYILNRTNEIKMYPESIFE</sequence>
<dbReference type="InterPro" id="IPR010982">
    <property type="entry name" value="Lambda_DNA-bd_dom_sf"/>
</dbReference>
<dbReference type="GO" id="GO:0003677">
    <property type="term" value="F:DNA binding"/>
    <property type="evidence" value="ECO:0007669"/>
    <property type="project" value="UniProtKB-KW"/>
</dbReference>
<dbReference type="GeneID" id="98063193"/>
<dbReference type="PANTHER" id="PTHR46558">
    <property type="entry name" value="TRACRIPTIONAL REGULATORY PROTEIN-RELATED-RELATED"/>
    <property type="match status" value="1"/>
</dbReference>
<keyword evidence="4" id="KW-1185">Reference proteome</keyword>
<dbReference type="OrthoDB" id="2064916at2"/>
<proteinExistence type="predicted"/>
<name>A0A2K9P3Y6_9FIRM</name>
<evidence type="ECO:0000313" key="4">
    <source>
        <dbReference type="Proteomes" id="UP000235589"/>
    </source>
</evidence>
<dbReference type="SMART" id="SM00530">
    <property type="entry name" value="HTH_XRE"/>
    <property type="match status" value="1"/>
</dbReference>
<evidence type="ECO:0000259" key="2">
    <source>
        <dbReference type="PROSITE" id="PS50943"/>
    </source>
</evidence>
<dbReference type="RefSeq" id="WP_102366118.1">
    <property type="nucleotide sequence ID" value="NZ_CP020991.1"/>
</dbReference>
<dbReference type="AlphaFoldDB" id="A0A2K9P3Y6"/>
<feature type="domain" description="HTH cro/C1-type" evidence="2">
    <location>
        <begin position="6"/>
        <end position="60"/>
    </location>
</feature>